<accession>A0A037ZGX1</accession>
<feature type="chain" id="PRO_5001559541" description="LysM domain-containing protein" evidence="1">
    <location>
        <begin position="19"/>
        <end position="257"/>
    </location>
</feature>
<organism evidence="2 3">
    <name type="scientific">Actibacterium mucosum KCTC 23349</name>
    <dbReference type="NCBI Taxonomy" id="1454373"/>
    <lineage>
        <taxon>Bacteria</taxon>
        <taxon>Pseudomonadati</taxon>
        <taxon>Pseudomonadota</taxon>
        <taxon>Alphaproteobacteria</taxon>
        <taxon>Rhodobacterales</taxon>
        <taxon>Roseobacteraceae</taxon>
        <taxon>Actibacterium</taxon>
    </lineage>
</organism>
<reference evidence="2 3" key="1">
    <citation type="submission" date="2014-03" db="EMBL/GenBank/DDBJ databases">
        <title>Draft Genome Sequence of Actibacterium mucosum KCTC 23349, a Marine Alphaproteobacterium with Complex Ionic Requirements Isolated from Mediterranean Seawater at Malvarrosa Beach, Valencia, Spain.</title>
        <authorList>
            <person name="Arahal D.R."/>
            <person name="Shao Z."/>
            <person name="Lai Q."/>
            <person name="Pujalte M.J."/>
        </authorList>
    </citation>
    <scope>NUCLEOTIDE SEQUENCE [LARGE SCALE GENOMIC DNA]</scope>
    <source>
        <strain evidence="2 3">KCTC 23349</strain>
    </source>
</reference>
<keyword evidence="3" id="KW-1185">Reference proteome</keyword>
<proteinExistence type="predicted"/>
<gene>
    <name evidence="2" type="ORF">ACMU_13545</name>
</gene>
<comment type="caution">
    <text evidence="2">The sequence shown here is derived from an EMBL/GenBank/DDBJ whole genome shotgun (WGS) entry which is preliminary data.</text>
</comment>
<dbReference type="Proteomes" id="UP000026249">
    <property type="component" value="Unassembled WGS sequence"/>
</dbReference>
<dbReference type="STRING" id="1454373.ACMU_13545"/>
<dbReference type="AlphaFoldDB" id="A0A037ZGX1"/>
<protein>
    <recommendedName>
        <fullName evidence="4">LysM domain-containing protein</fullName>
    </recommendedName>
</protein>
<sequence>MHLLSLAIASATALPAQAETVTVAPGDTLATISRTIYGQINYWRRICDENFDQLLGDCDRIKVGMVLALPPDLTPLAPSVAAVVPPANPNKVDEAPAVEPVAAEPATSEPDVAASQSQAIWAWADERFNSVEGFEFSADDQGVSMSGYVEKAKSSGRPGIWVRLPDAIEQTVSGKTVEIIVEFSNAPTAPIAVAYSTNDVGNSKWRQLLGNGETSGSFVYEVPPVKNGKGDFIGFLPNVTETGQTVVLTSLEVALKN</sequence>
<dbReference type="Gene3D" id="3.10.350.10">
    <property type="entry name" value="LysM domain"/>
    <property type="match status" value="1"/>
</dbReference>
<evidence type="ECO:0008006" key="4">
    <source>
        <dbReference type="Google" id="ProtNLM"/>
    </source>
</evidence>
<evidence type="ECO:0000313" key="3">
    <source>
        <dbReference type="Proteomes" id="UP000026249"/>
    </source>
</evidence>
<feature type="signal peptide" evidence="1">
    <location>
        <begin position="1"/>
        <end position="18"/>
    </location>
</feature>
<keyword evidence="1" id="KW-0732">Signal</keyword>
<name>A0A037ZGX1_9RHOB</name>
<evidence type="ECO:0000256" key="1">
    <source>
        <dbReference type="SAM" id="SignalP"/>
    </source>
</evidence>
<dbReference type="InterPro" id="IPR036779">
    <property type="entry name" value="LysM_dom_sf"/>
</dbReference>
<evidence type="ECO:0000313" key="2">
    <source>
        <dbReference type="EMBL" id="KAJ55705.1"/>
    </source>
</evidence>
<dbReference type="EMBL" id="JFKE01000004">
    <property type="protein sequence ID" value="KAJ55705.1"/>
    <property type="molecule type" value="Genomic_DNA"/>
</dbReference>